<comment type="similarity">
    <text evidence="11">Belongs to the CmpA/NrtA family.</text>
</comment>
<evidence type="ECO:0000313" key="12">
    <source>
        <dbReference type="EMBL" id="GBC60296.1"/>
    </source>
</evidence>
<dbReference type="InterPro" id="IPR006311">
    <property type="entry name" value="TAT_signal"/>
</dbReference>
<comment type="subcellular location">
    <subcellularLocation>
        <location evidence="1">Endomembrane system</location>
    </subcellularLocation>
    <subcellularLocation>
        <location evidence="2">Periplasm</location>
    </subcellularLocation>
</comment>
<evidence type="ECO:0000256" key="11">
    <source>
        <dbReference type="ARBA" id="ARBA00024031"/>
    </source>
</evidence>
<keyword evidence="6" id="KW-1003">Cell membrane</keyword>
<dbReference type="InterPro" id="IPR019546">
    <property type="entry name" value="TAT_signal_bac_arc"/>
</dbReference>
<accession>A0A401FTK7</accession>
<dbReference type="NCBIfam" id="TIGR01409">
    <property type="entry name" value="TAT_signal_seq"/>
    <property type="match status" value="1"/>
</dbReference>
<dbReference type="PANTHER" id="PTHR30024">
    <property type="entry name" value="ALIPHATIC SULFONATES-BINDING PROTEIN-RELATED"/>
    <property type="match status" value="1"/>
</dbReference>
<evidence type="ECO:0000256" key="9">
    <source>
        <dbReference type="ARBA" id="ARBA00023014"/>
    </source>
</evidence>
<dbReference type="AlphaFoldDB" id="A0A401FTK7"/>
<dbReference type="InterPro" id="IPR044527">
    <property type="entry name" value="NrtA/CpmA_ABC-bd_dom"/>
</dbReference>
<comment type="subunit">
    <text evidence="4">Heterodimer of a large and a small subunit.</text>
</comment>
<organism evidence="12 13">
    <name type="scientific">Desulfonema ishimotonii</name>
    <dbReference type="NCBI Taxonomy" id="45657"/>
    <lineage>
        <taxon>Bacteria</taxon>
        <taxon>Pseudomonadati</taxon>
        <taxon>Thermodesulfobacteriota</taxon>
        <taxon>Desulfobacteria</taxon>
        <taxon>Desulfobacterales</taxon>
        <taxon>Desulfococcaceae</taxon>
        <taxon>Desulfonema</taxon>
    </lineage>
</organism>
<keyword evidence="8" id="KW-0732">Signal</keyword>
<dbReference type="GO" id="GO:0012505">
    <property type="term" value="C:endomembrane system"/>
    <property type="evidence" value="ECO:0007669"/>
    <property type="project" value="UniProtKB-SubCell"/>
</dbReference>
<name>A0A401FTK7_9BACT</name>
<evidence type="ECO:0000256" key="5">
    <source>
        <dbReference type="ARBA" id="ARBA00022448"/>
    </source>
</evidence>
<keyword evidence="7" id="KW-0997">Cell inner membrane</keyword>
<comment type="caution">
    <text evidence="12">The sequence shown here is derived from an EMBL/GenBank/DDBJ whole genome shotgun (WGS) entry which is preliminary data.</text>
</comment>
<evidence type="ECO:0000256" key="1">
    <source>
        <dbReference type="ARBA" id="ARBA00004308"/>
    </source>
</evidence>
<protein>
    <submittedName>
        <fullName evidence="12">Twin-arginine translocation pathway signal prote in</fullName>
    </submittedName>
</protein>
<dbReference type="OrthoDB" id="5516036at2"/>
<evidence type="ECO:0000256" key="6">
    <source>
        <dbReference type="ARBA" id="ARBA00022475"/>
    </source>
</evidence>
<keyword evidence="9" id="KW-0408">Iron</keyword>
<sequence>MKRPEECTGINRREFMKKTVAGCAALGTGIIGFPAIVRARTRLSVGYLPILDHMILPVSHANDREQFRKADITPRMLKSWSSVSGALKAGKLDGAFLLSPYAMHLFEKGAGIKSVLVGHRNGSGITVKKGSEISGPGDLKGKKIAIPAHISTHTALLDRYLREAGLSLADVVLRSVAPSDMISALQRGRIDAFIVAEPFCAKAETMGIGQTLVLSKQVIPGHICCCVVVRDDILRSDPEGIRELVASLQKSGRFIDEDKGANSARNVARIATDYMPHKTGDIISGMLNPSDRITYSNLFPVKADFRQILEISKKAGIVGDLNLDTFIDDRFAKRES</sequence>
<evidence type="ECO:0000256" key="8">
    <source>
        <dbReference type="ARBA" id="ARBA00022729"/>
    </source>
</evidence>
<comment type="similarity">
    <text evidence="3">Belongs to the bacterial solute-binding protein SsuA/TauA family.</text>
</comment>
<dbReference type="Gene3D" id="3.40.190.10">
    <property type="entry name" value="Periplasmic binding protein-like II"/>
    <property type="match status" value="2"/>
</dbReference>
<keyword evidence="5" id="KW-0813">Transport</keyword>
<evidence type="ECO:0000256" key="4">
    <source>
        <dbReference type="ARBA" id="ARBA00011771"/>
    </source>
</evidence>
<dbReference type="Pfam" id="PF13379">
    <property type="entry name" value="NMT1_2"/>
    <property type="match status" value="1"/>
</dbReference>
<keyword evidence="13" id="KW-1185">Reference proteome</keyword>
<evidence type="ECO:0000256" key="2">
    <source>
        <dbReference type="ARBA" id="ARBA00004418"/>
    </source>
</evidence>
<evidence type="ECO:0000256" key="7">
    <source>
        <dbReference type="ARBA" id="ARBA00022519"/>
    </source>
</evidence>
<dbReference type="CDD" id="cd13553">
    <property type="entry name" value="PBP2_NrtA_CpmA_like"/>
    <property type="match status" value="1"/>
</dbReference>
<dbReference type="Proteomes" id="UP000288096">
    <property type="component" value="Unassembled WGS sequence"/>
</dbReference>
<proteinExistence type="inferred from homology"/>
<dbReference type="RefSeq" id="WP_124331225.1">
    <property type="nucleotide sequence ID" value="NZ_BEXT01000001.1"/>
</dbReference>
<keyword evidence="9" id="KW-0411">Iron-sulfur</keyword>
<dbReference type="PANTHER" id="PTHR30024:SF47">
    <property type="entry name" value="TAURINE-BINDING PERIPLASMIC PROTEIN"/>
    <property type="match status" value="1"/>
</dbReference>
<keyword evidence="9" id="KW-0479">Metal-binding</keyword>
<evidence type="ECO:0000313" key="13">
    <source>
        <dbReference type="Proteomes" id="UP000288096"/>
    </source>
</evidence>
<dbReference type="EMBL" id="BEXT01000001">
    <property type="protein sequence ID" value="GBC60296.1"/>
    <property type="molecule type" value="Genomic_DNA"/>
</dbReference>
<reference evidence="13" key="2">
    <citation type="submission" date="2019-01" db="EMBL/GenBank/DDBJ databases">
        <title>Genome sequence of Desulfonema ishimotonii strain Tokyo 01.</title>
        <authorList>
            <person name="Fukui M."/>
        </authorList>
    </citation>
    <scope>NUCLEOTIDE SEQUENCE [LARGE SCALE GENOMIC DNA]</scope>
    <source>
        <strain evidence="13">Tokyo 01</strain>
    </source>
</reference>
<dbReference type="SUPFAM" id="SSF53850">
    <property type="entry name" value="Periplasmic binding protein-like II"/>
    <property type="match status" value="1"/>
</dbReference>
<reference evidence="13" key="1">
    <citation type="submission" date="2017-11" db="EMBL/GenBank/DDBJ databases">
        <authorList>
            <person name="Watanabe M."/>
            <person name="Kojima H."/>
        </authorList>
    </citation>
    <scope>NUCLEOTIDE SEQUENCE [LARGE SCALE GENOMIC DNA]</scope>
    <source>
        <strain evidence="13">Tokyo 01</strain>
    </source>
</reference>
<dbReference type="PROSITE" id="PS51318">
    <property type="entry name" value="TAT"/>
    <property type="match status" value="1"/>
</dbReference>
<gene>
    <name evidence="12" type="ORF">DENIS_1247</name>
</gene>
<dbReference type="GO" id="GO:0042597">
    <property type="term" value="C:periplasmic space"/>
    <property type="evidence" value="ECO:0007669"/>
    <property type="project" value="UniProtKB-SubCell"/>
</dbReference>
<evidence type="ECO:0000256" key="10">
    <source>
        <dbReference type="ARBA" id="ARBA00023136"/>
    </source>
</evidence>
<keyword evidence="10" id="KW-0472">Membrane</keyword>
<evidence type="ECO:0000256" key="3">
    <source>
        <dbReference type="ARBA" id="ARBA00010742"/>
    </source>
</evidence>
<dbReference type="GO" id="GO:0051536">
    <property type="term" value="F:iron-sulfur cluster binding"/>
    <property type="evidence" value="ECO:0007669"/>
    <property type="project" value="UniProtKB-KW"/>
</dbReference>